<sequence length="138" mass="16495">MRLNFDLLRLNFDLLRLDVDLLRLDVDLLRLDVDLLRLNVDLLRLDFDLLRLNFDLLRLNFDLLKLNFKTYQKLGSEAVCFTQCFKVMSNEWMKNGYLLITYYSLLLLKSAFRSVSMSTLKFNAPKIYYLHEKQLKAC</sequence>
<organism evidence="1 2">
    <name type="scientific">Nostoc cf. commune SO-36</name>
    <dbReference type="NCBI Taxonomy" id="449208"/>
    <lineage>
        <taxon>Bacteria</taxon>
        <taxon>Bacillati</taxon>
        <taxon>Cyanobacteriota</taxon>
        <taxon>Cyanophyceae</taxon>
        <taxon>Nostocales</taxon>
        <taxon>Nostocaceae</taxon>
        <taxon>Nostoc</taxon>
    </lineage>
</organism>
<accession>A0ABM7YW55</accession>
<dbReference type="Proteomes" id="UP001055453">
    <property type="component" value="Chromosome"/>
</dbReference>
<keyword evidence="2" id="KW-1185">Reference proteome</keyword>
<evidence type="ECO:0000313" key="1">
    <source>
        <dbReference type="EMBL" id="BDI14858.1"/>
    </source>
</evidence>
<gene>
    <name evidence="1" type="ORF">ANSO36C_06600</name>
</gene>
<dbReference type="RefSeq" id="WP_251958370.1">
    <property type="nucleotide sequence ID" value="NZ_AP025732.1"/>
</dbReference>
<evidence type="ECO:0000313" key="2">
    <source>
        <dbReference type="Proteomes" id="UP001055453"/>
    </source>
</evidence>
<proteinExistence type="predicted"/>
<name>A0ABM7YW55_NOSCO</name>
<dbReference type="EMBL" id="AP025732">
    <property type="protein sequence ID" value="BDI14858.1"/>
    <property type="molecule type" value="Genomic_DNA"/>
</dbReference>
<protein>
    <submittedName>
        <fullName evidence="1">Uncharacterized protein</fullName>
    </submittedName>
</protein>
<reference evidence="1" key="1">
    <citation type="submission" date="2022-04" db="EMBL/GenBank/DDBJ databases">
        <title>Complete genome sequence of a cyanobacterium, Nostoc sp. SO-36, isolated in Antarctica.</title>
        <authorList>
            <person name="Kanesaki Y."/>
            <person name="Effendi D."/>
            <person name="Sakamoto T."/>
            <person name="Ohtani S."/>
            <person name="Awai K."/>
        </authorList>
    </citation>
    <scope>NUCLEOTIDE SEQUENCE</scope>
    <source>
        <strain evidence="1">SO-36</strain>
    </source>
</reference>